<dbReference type="GO" id="GO:0004326">
    <property type="term" value="F:tetrahydrofolylpolyglutamate synthase activity"/>
    <property type="evidence" value="ECO:0007669"/>
    <property type="project" value="UniProtKB-EC"/>
</dbReference>
<evidence type="ECO:0000256" key="4">
    <source>
        <dbReference type="ARBA" id="ARBA00022723"/>
    </source>
</evidence>
<proteinExistence type="inferred from homology"/>
<comment type="caution">
    <text evidence="13">The sequence shown here is derived from an EMBL/GenBank/DDBJ whole genome shotgun (WGS) entry which is preliminary data.</text>
</comment>
<dbReference type="Proteomes" id="UP000737402">
    <property type="component" value="Unassembled WGS sequence"/>
</dbReference>
<dbReference type="RefSeq" id="WP_204416150.1">
    <property type="nucleotide sequence ID" value="NZ_JAFBED010000004.1"/>
</dbReference>
<dbReference type="SUPFAM" id="SSF53244">
    <property type="entry name" value="MurD-like peptide ligases, peptide-binding domain"/>
    <property type="match status" value="1"/>
</dbReference>
<evidence type="ECO:0000256" key="8">
    <source>
        <dbReference type="ARBA" id="ARBA00030592"/>
    </source>
</evidence>
<dbReference type="Pfam" id="PF08245">
    <property type="entry name" value="Mur_ligase_M"/>
    <property type="match status" value="1"/>
</dbReference>
<dbReference type="InterPro" id="IPR018109">
    <property type="entry name" value="Folylpolyglutamate_synth_CS"/>
</dbReference>
<accession>A0ABS2P1J3</accession>
<keyword evidence="7" id="KW-0460">Magnesium</keyword>
<dbReference type="Gene3D" id="3.40.1190.10">
    <property type="entry name" value="Mur-like, catalytic domain"/>
    <property type="match status" value="1"/>
</dbReference>
<evidence type="ECO:0000256" key="6">
    <source>
        <dbReference type="ARBA" id="ARBA00022840"/>
    </source>
</evidence>
<evidence type="ECO:0000256" key="3">
    <source>
        <dbReference type="ARBA" id="ARBA00022598"/>
    </source>
</evidence>
<gene>
    <name evidence="13" type="ORF">JOC95_002326</name>
</gene>
<keyword evidence="4" id="KW-0479">Metal-binding</keyword>
<comment type="catalytic activity">
    <reaction evidence="9">
        <text>(6S)-5,6,7,8-tetrahydrofolyl-(gamma-L-Glu)(n) + L-glutamate + ATP = (6S)-5,6,7,8-tetrahydrofolyl-(gamma-L-Glu)(n+1) + ADP + phosphate + H(+)</text>
        <dbReference type="Rhea" id="RHEA:10580"/>
        <dbReference type="Rhea" id="RHEA-COMP:14738"/>
        <dbReference type="Rhea" id="RHEA-COMP:14740"/>
        <dbReference type="ChEBI" id="CHEBI:15378"/>
        <dbReference type="ChEBI" id="CHEBI:29985"/>
        <dbReference type="ChEBI" id="CHEBI:30616"/>
        <dbReference type="ChEBI" id="CHEBI:43474"/>
        <dbReference type="ChEBI" id="CHEBI:141005"/>
        <dbReference type="ChEBI" id="CHEBI:456216"/>
        <dbReference type="EC" id="6.3.2.17"/>
    </reaction>
</comment>
<evidence type="ECO:0000256" key="10">
    <source>
        <dbReference type="PIRNR" id="PIRNR001563"/>
    </source>
</evidence>
<dbReference type="EMBL" id="JAFBED010000004">
    <property type="protein sequence ID" value="MBM7620473.1"/>
    <property type="molecule type" value="Genomic_DNA"/>
</dbReference>
<dbReference type="PANTHER" id="PTHR11136:SF0">
    <property type="entry name" value="DIHYDROFOLATE SYNTHETASE-RELATED"/>
    <property type="match status" value="1"/>
</dbReference>
<organism evidence="13 14">
    <name type="scientific">Sutcliffiella tianshenii</name>
    <dbReference type="NCBI Taxonomy" id="1463404"/>
    <lineage>
        <taxon>Bacteria</taxon>
        <taxon>Bacillati</taxon>
        <taxon>Bacillota</taxon>
        <taxon>Bacilli</taxon>
        <taxon>Bacillales</taxon>
        <taxon>Bacillaceae</taxon>
        <taxon>Sutcliffiella</taxon>
    </lineage>
</organism>
<dbReference type="GO" id="GO:0008841">
    <property type="term" value="F:dihydrofolate synthase activity"/>
    <property type="evidence" value="ECO:0007669"/>
    <property type="project" value="UniProtKB-EC"/>
</dbReference>
<feature type="domain" description="Mur ligase C-terminal" evidence="11">
    <location>
        <begin position="301"/>
        <end position="418"/>
    </location>
</feature>
<evidence type="ECO:0000259" key="12">
    <source>
        <dbReference type="Pfam" id="PF08245"/>
    </source>
</evidence>
<dbReference type="Pfam" id="PF02875">
    <property type="entry name" value="Mur_ligase_C"/>
    <property type="match status" value="1"/>
</dbReference>
<evidence type="ECO:0000256" key="1">
    <source>
        <dbReference type="ARBA" id="ARBA00008276"/>
    </source>
</evidence>
<evidence type="ECO:0000313" key="13">
    <source>
        <dbReference type="EMBL" id="MBM7620473.1"/>
    </source>
</evidence>
<dbReference type="InterPro" id="IPR001645">
    <property type="entry name" value="Folylpolyglutamate_synth"/>
</dbReference>
<protein>
    <recommendedName>
        <fullName evidence="2">tetrahydrofolate synthase</fullName>
        <ecNumber evidence="2">6.3.2.17</ecNumber>
    </recommendedName>
    <alternativeName>
        <fullName evidence="8">Tetrahydrofolylpolyglutamate synthase</fullName>
    </alternativeName>
</protein>
<comment type="similarity">
    <text evidence="1 10">Belongs to the folylpolyglutamate synthase family.</text>
</comment>
<feature type="domain" description="Mur ligase central" evidence="12">
    <location>
        <begin position="46"/>
        <end position="273"/>
    </location>
</feature>
<evidence type="ECO:0000256" key="5">
    <source>
        <dbReference type="ARBA" id="ARBA00022741"/>
    </source>
</evidence>
<keyword evidence="14" id="KW-1185">Reference proteome</keyword>
<dbReference type="SUPFAM" id="SSF53623">
    <property type="entry name" value="MurD-like peptide ligases, catalytic domain"/>
    <property type="match status" value="1"/>
</dbReference>
<dbReference type="PANTHER" id="PTHR11136">
    <property type="entry name" value="FOLYLPOLYGLUTAMATE SYNTHASE-RELATED"/>
    <property type="match status" value="1"/>
</dbReference>
<evidence type="ECO:0000256" key="9">
    <source>
        <dbReference type="ARBA" id="ARBA00047493"/>
    </source>
</evidence>
<reference evidence="13 14" key="1">
    <citation type="submission" date="2021-01" db="EMBL/GenBank/DDBJ databases">
        <title>Genomic Encyclopedia of Type Strains, Phase IV (KMG-IV): sequencing the most valuable type-strain genomes for metagenomic binning, comparative biology and taxonomic classification.</title>
        <authorList>
            <person name="Goeker M."/>
        </authorList>
    </citation>
    <scope>NUCLEOTIDE SEQUENCE [LARGE SCALE GENOMIC DNA]</scope>
    <source>
        <strain evidence="13 14">DSM 25879</strain>
    </source>
</reference>
<keyword evidence="5 10" id="KW-0547">Nucleotide-binding</keyword>
<sequence length="433" mass="48910">MIHTYEEALDWIHSRLRFGIKPGIKRMEWMMEKLGHPERKFKTIHVAGTNGKGSTVTYIRHILQEAGYRVGTFTSPYIEQFNERISVDGVPFANEDLVKLVNLIKPLADELEDHELGSPTEFEVITAMSFYYFRHMAEVDIAVYETGLGGRFDSTNIITPLVSVITNIGHDHQAILGDSLAEIAYEKAGIIKHGVPVITAVAQEEAREVIVDVAKEKKSRLYQLSQELKISNYEATVKGESFFLNTPFGRLNDLRIAMKGRHQVDNAALAVMACEYVKNYYSFFIEEEHIRQGLEKAFWAGRMEEVSLDPLVVLDGAHNKEGMEKLAETVKDRYKDKHVHILFTALSDKPLDEMISLLDKVADTITFTSFDFPRAAGAEILSGKSKHPKKRAVESWENAVQSILSGLGKDDLLLITGSLYFISEVRTYFTEKG</sequence>
<dbReference type="PROSITE" id="PS01012">
    <property type="entry name" value="FOLYLPOLYGLU_SYNT_2"/>
    <property type="match status" value="1"/>
</dbReference>
<evidence type="ECO:0000256" key="7">
    <source>
        <dbReference type="ARBA" id="ARBA00022842"/>
    </source>
</evidence>
<dbReference type="EC" id="6.3.2.17" evidence="2"/>
<dbReference type="InterPro" id="IPR036565">
    <property type="entry name" value="Mur-like_cat_sf"/>
</dbReference>
<keyword evidence="6 10" id="KW-0067">ATP-binding</keyword>
<name>A0ABS2P1J3_9BACI</name>
<evidence type="ECO:0000256" key="2">
    <source>
        <dbReference type="ARBA" id="ARBA00013025"/>
    </source>
</evidence>
<dbReference type="InterPro" id="IPR036615">
    <property type="entry name" value="Mur_ligase_C_dom_sf"/>
</dbReference>
<dbReference type="InterPro" id="IPR004101">
    <property type="entry name" value="Mur_ligase_C"/>
</dbReference>
<dbReference type="Gene3D" id="3.90.190.20">
    <property type="entry name" value="Mur ligase, C-terminal domain"/>
    <property type="match status" value="1"/>
</dbReference>
<dbReference type="NCBIfam" id="TIGR01499">
    <property type="entry name" value="folC"/>
    <property type="match status" value="1"/>
</dbReference>
<evidence type="ECO:0000313" key="14">
    <source>
        <dbReference type="Proteomes" id="UP000737402"/>
    </source>
</evidence>
<evidence type="ECO:0000259" key="11">
    <source>
        <dbReference type="Pfam" id="PF02875"/>
    </source>
</evidence>
<keyword evidence="3 10" id="KW-0436">Ligase</keyword>
<dbReference type="InterPro" id="IPR013221">
    <property type="entry name" value="Mur_ligase_cen"/>
</dbReference>
<dbReference type="PROSITE" id="PS01011">
    <property type="entry name" value="FOLYLPOLYGLU_SYNT_1"/>
    <property type="match status" value="1"/>
</dbReference>
<dbReference type="PIRSF" id="PIRSF001563">
    <property type="entry name" value="Folylpolyglu_synth"/>
    <property type="match status" value="1"/>
</dbReference>